<dbReference type="Proteomes" id="UP000186919">
    <property type="component" value="Unassembled WGS sequence"/>
</dbReference>
<proteinExistence type="predicted"/>
<name>A0A179VIM4_9MYCO</name>
<gene>
    <name evidence="1" type="ORF">AWB85_06110</name>
</gene>
<evidence type="ECO:0000313" key="2">
    <source>
        <dbReference type="Proteomes" id="UP000186919"/>
    </source>
</evidence>
<protein>
    <submittedName>
        <fullName evidence="1">Uncharacterized protein</fullName>
    </submittedName>
</protein>
<dbReference type="RefSeq" id="WP_081271928.1">
    <property type="nucleotide sequence ID" value="NZ_LQYE01000001.1"/>
</dbReference>
<dbReference type="EMBL" id="LQYE01000001">
    <property type="protein sequence ID" value="OAT70855.1"/>
    <property type="molecule type" value="Genomic_DNA"/>
</dbReference>
<evidence type="ECO:0000313" key="1">
    <source>
        <dbReference type="EMBL" id="OAT70855.1"/>
    </source>
</evidence>
<dbReference type="AlphaFoldDB" id="A0A179VIM4"/>
<reference evidence="1 2" key="1">
    <citation type="submission" date="2016-01" db="EMBL/GenBank/DDBJ databases">
        <title>Mycobacterium immunogenum strain CD11_6 genome sequencing and assembly.</title>
        <authorList>
            <person name="Kaur G."/>
            <person name="Nair G.R."/>
            <person name="Mayilraj S."/>
        </authorList>
    </citation>
    <scope>NUCLEOTIDE SEQUENCE [LARGE SCALE GENOMIC DNA]</scope>
    <source>
        <strain evidence="1 2">CD11-6</strain>
    </source>
</reference>
<comment type="caution">
    <text evidence="1">The sequence shown here is derived from an EMBL/GenBank/DDBJ whole genome shotgun (WGS) entry which is preliminary data.</text>
</comment>
<sequence length="93" mass="10292">MSSFRTKMHTVAEHCVDLVKQTAYKQLDWTLESLTVLDAVCGELARDEPLSQERLDLWCTLVGAYLGEVTIGAFDGHWVEHEGGRDSAIVVAA</sequence>
<organism evidence="1 2">
    <name type="scientific">Mycobacteroides immunogenum</name>
    <dbReference type="NCBI Taxonomy" id="83262"/>
    <lineage>
        <taxon>Bacteria</taxon>
        <taxon>Bacillati</taxon>
        <taxon>Actinomycetota</taxon>
        <taxon>Actinomycetes</taxon>
        <taxon>Mycobacteriales</taxon>
        <taxon>Mycobacteriaceae</taxon>
        <taxon>Mycobacteroides</taxon>
    </lineage>
</organism>
<accession>A0A179VIM4</accession>